<dbReference type="AlphaFoldDB" id="A0A1H9E6H7"/>
<proteinExistence type="predicted"/>
<evidence type="ECO:0000313" key="2">
    <source>
        <dbReference type="EMBL" id="SEQ20518.1"/>
    </source>
</evidence>
<protein>
    <submittedName>
        <fullName evidence="2">Uncharacterized protein</fullName>
    </submittedName>
</protein>
<dbReference type="OrthoDB" id="9156853at2"/>
<name>A0A1H9E6H7_9BURK</name>
<keyword evidence="3" id="KW-1185">Reference proteome</keyword>
<feature type="region of interest" description="Disordered" evidence="1">
    <location>
        <begin position="86"/>
        <end position="108"/>
    </location>
</feature>
<dbReference type="EMBL" id="FOGD01000001">
    <property type="protein sequence ID" value="SEQ20518.1"/>
    <property type="molecule type" value="Genomic_DNA"/>
</dbReference>
<gene>
    <name evidence="2" type="ORF">SAMN02982919_00197</name>
</gene>
<organism evidence="2 3">
    <name type="scientific">Giesbergeria anulus</name>
    <dbReference type="NCBI Taxonomy" id="180197"/>
    <lineage>
        <taxon>Bacteria</taxon>
        <taxon>Pseudomonadati</taxon>
        <taxon>Pseudomonadota</taxon>
        <taxon>Betaproteobacteria</taxon>
        <taxon>Burkholderiales</taxon>
        <taxon>Comamonadaceae</taxon>
        <taxon>Giesbergeria</taxon>
    </lineage>
</organism>
<reference evidence="2 3" key="1">
    <citation type="submission" date="2016-10" db="EMBL/GenBank/DDBJ databases">
        <authorList>
            <person name="de Groot N.N."/>
        </authorList>
    </citation>
    <scope>NUCLEOTIDE SEQUENCE [LARGE SCALE GENOMIC DNA]</scope>
    <source>
        <strain evidence="2 3">ATCC 35958</strain>
    </source>
</reference>
<evidence type="ECO:0000256" key="1">
    <source>
        <dbReference type="SAM" id="MobiDB-lite"/>
    </source>
</evidence>
<evidence type="ECO:0000313" key="3">
    <source>
        <dbReference type="Proteomes" id="UP000199766"/>
    </source>
</evidence>
<accession>A0A1H9E6H7</accession>
<dbReference type="Proteomes" id="UP000199766">
    <property type="component" value="Unassembled WGS sequence"/>
</dbReference>
<dbReference type="STRING" id="180197.SAMN02982919_00197"/>
<sequence length="108" mass="11594">MKLQTSIKPRNDGTVTVSGLNGTQYVFKMDMDGELTCEVDHAPTVKHLIEGGLFFPCEEADFENALAIAIPHSELSDADYFEDMGGGLPIEANTPPVPARGGRKAKTA</sequence>
<dbReference type="RefSeq" id="WP_091451368.1">
    <property type="nucleotide sequence ID" value="NZ_FOGD01000001.1"/>
</dbReference>